<dbReference type="SMART" id="SM00614">
    <property type="entry name" value="ZnF_BED"/>
    <property type="match status" value="1"/>
</dbReference>
<keyword evidence="5" id="KW-0805">Transcription regulation</keyword>
<dbReference type="GO" id="GO:0008270">
    <property type="term" value="F:zinc ion binding"/>
    <property type="evidence" value="ECO:0007669"/>
    <property type="project" value="UniProtKB-KW"/>
</dbReference>
<reference evidence="12" key="1">
    <citation type="submission" date="2017-05" db="UniProtKB">
        <authorList>
            <consortium name="EnsemblMetazoa"/>
        </authorList>
    </citation>
    <scope>IDENTIFICATION</scope>
</reference>
<feature type="domain" description="HAT C-terminal dimerisation" evidence="11">
    <location>
        <begin position="529"/>
        <end position="591"/>
    </location>
</feature>
<dbReference type="Pfam" id="PF02892">
    <property type="entry name" value="zf-BED"/>
    <property type="match status" value="1"/>
</dbReference>
<evidence type="ECO:0000256" key="4">
    <source>
        <dbReference type="ARBA" id="ARBA00022833"/>
    </source>
</evidence>
<comment type="subcellular location">
    <subcellularLocation>
        <location evidence="1">Nucleus</location>
    </subcellularLocation>
</comment>
<dbReference type="OrthoDB" id="10046233at2759"/>
<dbReference type="EnsemblMetazoa" id="Aqu2.1.20294_001">
    <property type="protein sequence ID" value="Aqu2.1.20294_001"/>
    <property type="gene ID" value="Aqu2.1.20294"/>
</dbReference>
<evidence type="ECO:0000256" key="6">
    <source>
        <dbReference type="ARBA" id="ARBA00023125"/>
    </source>
</evidence>
<sequence length="808" mass="91409">MAEALSQSTCTTSKHPAVLQHYIVPESLPSGDFKAQCKYCSKSITASVKVTTNWWRHLNRVHPLQLKQEESQASQLTLSHIIKDHKKYDSKNLKQIQANSALIDFIAEDLIPLAIVDSTKFQMFIETLDPMYQIPSRKQLSGVLLRNKYSAVKRKVLEKLSKAEVIHLTIDLWSNRQMKAYIGITGHYISDQWTLESVMLGCRRVIGRHTSDNILSWYHEIVADFCISSKVRHIVTDSGANIKKAFRSLILPGYNEDSPTDSDDEESDENESVSVDLIIEHHSCFAHTLQLVVKDGLTKAGSIGTTIKKCSNLVSYVRKSTIAADVLKDERKLQASNATRWNSQLKMIRSVLSGPERKLAELDDAPKLTAHERNVLRDIVEILQPFEEATDFVQISCVPSAGYVIPCVRGLNHHIHGMISKYHSAFVQVLKQSLSKRLACYEENEVYIKAAILDPRFKLRWCLNEDEKKEFTEIIISSLENNECLQLVPSNSIEEAECSPQPKRAKSLFSFMPEPSLQLQSQSISLKDEVNSYLQSKCVSMDVNPTEFWKREMDKFPRLSMLAKEILGVPSSSAPVERLFSIAGRIELKFDAEQKAPITGWTICPRIYPCQIYRTEIDNFGHGCNSFPPERMISLIASNNPDTVPTVIYDVPVEGIVEQPLTLRIIGKLKNIPGNTVESNVSISQNTSLEPPNPRQQPRLPQQIDSATANEAFREHFSDMSNLMSIRSNRINFATMLYTEKVIPFECFRNAIEGETADAEKATSLLITLTQLIQADHEVLVTIIKKILFKKEEFKNLARKLCDAIKDE</sequence>
<dbReference type="SUPFAM" id="SSF140996">
    <property type="entry name" value="Hermes dimerisation domain"/>
    <property type="match status" value="1"/>
</dbReference>
<keyword evidence="4" id="KW-0862">Zinc</keyword>
<evidence type="ECO:0000256" key="7">
    <source>
        <dbReference type="ARBA" id="ARBA00023163"/>
    </source>
</evidence>
<protein>
    <recommendedName>
        <fullName evidence="13">BED-type domain-containing protein</fullName>
    </recommendedName>
</protein>
<proteinExistence type="predicted"/>
<dbReference type="SUPFAM" id="SSF53098">
    <property type="entry name" value="Ribonuclease H-like"/>
    <property type="match status" value="1"/>
</dbReference>
<dbReference type="Pfam" id="PF05699">
    <property type="entry name" value="Dimer_Tnp_hAT"/>
    <property type="match status" value="1"/>
</dbReference>
<evidence type="ECO:0000256" key="2">
    <source>
        <dbReference type="ARBA" id="ARBA00022723"/>
    </source>
</evidence>
<name>A0A1X7TY22_AMPQE</name>
<evidence type="ECO:0000256" key="3">
    <source>
        <dbReference type="ARBA" id="ARBA00022771"/>
    </source>
</evidence>
<evidence type="ECO:0000256" key="5">
    <source>
        <dbReference type="ARBA" id="ARBA00023015"/>
    </source>
</evidence>
<dbReference type="PANTHER" id="PTHR46481">
    <property type="entry name" value="ZINC FINGER BED DOMAIN-CONTAINING PROTEIN 4"/>
    <property type="match status" value="1"/>
</dbReference>
<evidence type="ECO:0000313" key="12">
    <source>
        <dbReference type="EnsemblMetazoa" id="Aqu2.1.20294_001"/>
    </source>
</evidence>
<keyword evidence="7" id="KW-0804">Transcription</keyword>
<keyword evidence="3" id="KW-0863">Zinc-finger</keyword>
<evidence type="ECO:0000256" key="8">
    <source>
        <dbReference type="ARBA" id="ARBA00023242"/>
    </source>
</evidence>
<dbReference type="GO" id="GO:0046983">
    <property type="term" value="F:protein dimerization activity"/>
    <property type="evidence" value="ECO:0007669"/>
    <property type="project" value="InterPro"/>
</dbReference>
<evidence type="ECO:0008006" key="13">
    <source>
        <dbReference type="Google" id="ProtNLM"/>
    </source>
</evidence>
<dbReference type="eggNOG" id="KOG1121">
    <property type="taxonomic scope" value="Eukaryota"/>
</dbReference>
<dbReference type="InterPro" id="IPR052035">
    <property type="entry name" value="ZnF_BED_domain_contain"/>
</dbReference>
<dbReference type="InterPro" id="IPR008906">
    <property type="entry name" value="HATC_C_dom"/>
</dbReference>
<evidence type="ECO:0000259" key="10">
    <source>
        <dbReference type="Pfam" id="PF02892"/>
    </source>
</evidence>
<organism evidence="12">
    <name type="scientific">Amphimedon queenslandica</name>
    <name type="common">Sponge</name>
    <dbReference type="NCBI Taxonomy" id="400682"/>
    <lineage>
        <taxon>Eukaryota</taxon>
        <taxon>Metazoa</taxon>
        <taxon>Porifera</taxon>
        <taxon>Demospongiae</taxon>
        <taxon>Heteroscleromorpha</taxon>
        <taxon>Haplosclerida</taxon>
        <taxon>Niphatidae</taxon>
        <taxon>Amphimedon</taxon>
    </lineage>
</organism>
<keyword evidence="6" id="KW-0238">DNA-binding</keyword>
<feature type="domain" description="BED-type" evidence="10">
    <location>
        <begin position="31"/>
        <end position="63"/>
    </location>
</feature>
<dbReference type="GO" id="GO:0005634">
    <property type="term" value="C:nucleus"/>
    <property type="evidence" value="ECO:0007669"/>
    <property type="project" value="UniProtKB-SubCell"/>
</dbReference>
<dbReference type="AlphaFoldDB" id="A0A1X7TY22"/>
<evidence type="ECO:0000256" key="9">
    <source>
        <dbReference type="SAM" id="MobiDB-lite"/>
    </source>
</evidence>
<dbReference type="InterPro" id="IPR012337">
    <property type="entry name" value="RNaseH-like_sf"/>
</dbReference>
<dbReference type="InParanoid" id="A0A1X7TY22"/>
<feature type="compositionally biased region" description="Polar residues" evidence="9">
    <location>
        <begin position="681"/>
        <end position="690"/>
    </location>
</feature>
<dbReference type="PANTHER" id="PTHR46481:SF10">
    <property type="entry name" value="ZINC FINGER BED DOMAIN-CONTAINING PROTEIN 39"/>
    <property type="match status" value="1"/>
</dbReference>
<feature type="region of interest" description="Disordered" evidence="9">
    <location>
        <begin position="681"/>
        <end position="700"/>
    </location>
</feature>
<dbReference type="InterPro" id="IPR003656">
    <property type="entry name" value="Znf_BED"/>
</dbReference>
<accession>A0A1X7TY22</accession>
<keyword evidence="8" id="KW-0539">Nucleus</keyword>
<evidence type="ECO:0000256" key="1">
    <source>
        <dbReference type="ARBA" id="ARBA00004123"/>
    </source>
</evidence>
<dbReference type="GO" id="GO:0003677">
    <property type="term" value="F:DNA binding"/>
    <property type="evidence" value="ECO:0007669"/>
    <property type="project" value="UniProtKB-KW"/>
</dbReference>
<evidence type="ECO:0000259" key="11">
    <source>
        <dbReference type="Pfam" id="PF05699"/>
    </source>
</evidence>
<keyword evidence="2" id="KW-0479">Metal-binding</keyword>